<dbReference type="Proteomes" id="UP001195769">
    <property type="component" value="Unassembled WGS sequence"/>
</dbReference>
<dbReference type="RefSeq" id="XP_041218435.1">
    <property type="nucleotide sequence ID" value="XM_041377761.1"/>
</dbReference>
<gene>
    <name evidence="2" type="ORF">F5891DRAFT_986375</name>
</gene>
<proteinExistence type="predicted"/>
<reference evidence="2" key="1">
    <citation type="journal article" date="2020" name="New Phytol.">
        <title>Comparative genomics reveals dynamic genome evolution in host specialist ectomycorrhizal fungi.</title>
        <authorList>
            <person name="Lofgren L.A."/>
            <person name="Nguyen N.H."/>
            <person name="Vilgalys R."/>
            <person name="Ruytinx J."/>
            <person name="Liao H.L."/>
            <person name="Branco S."/>
            <person name="Kuo A."/>
            <person name="LaButti K."/>
            <person name="Lipzen A."/>
            <person name="Andreopoulos W."/>
            <person name="Pangilinan J."/>
            <person name="Riley R."/>
            <person name="Hundley H."/>
            <person name="Na H."/>
            <person name="Barry K."/>
            <person name="Grigoriev I.V."/>
            <person name="Stajich J.E."/>
            <person name="Kennedy P.G."/>
        </authorList>
    </citation>
    <scope>NUCLEOTIDE SEQUENCE</scope>
    <source>
        <strain evidence="2">FC203</strain>
    </source>
</reference>
<evidence type="ECO:0000313" key="2">
    <source>
        <dbReference type="EMBL" id="KAG1892859.1"/>
    </source>
</evidence>
<keyword evidence="3" id="KW-1185">Reference proteome</keyword>
<dbReference type="GeneID" id="64672059"/>
<feature type="compositionally biased region" description="Acidic residues" evidence="1">
    <location>
        <begin position="122"/>
        <end position="132"/>
    </location>
</feature>
<sequence length="197" mass="22098">MGQLLRYQDHAHPNVNIKDPDSVPSINSALLDKISESQRAAVRPMVFSAFAWYFIVARRTQVISSHWLFFGSFAHPPSVLSISSVGSLLSFLAHTAAMLNNEQKDSERKKAEADLRKLDDVDIDDDIDDDSDKENISPYHAPKQLSPPHASTKRICREQTGTEWQSVLDVIKHGKEIQSKQNEAVIEEMKACTAVLE</sequence>
<evidence type="ECO:0000256" key="1">
    <source>
        <dbReference type="SAM" id="MobiDB-lite"/>
    </source>
</evidence>
<protein>
    <submittedName>
        <fullName evidence="2">Uncharacterized protein</fullName>
    </submittedName>
</protein>
<accession>A0AAD4HET6</accession>
<organism evidence="2 3">
    <name type="scientific">Suillus fuscotomentosus</name>
    <dbReference type="NCBI Taxonomy" id="1912939"/>
    <lineage>
        <taxon>Eukaryota</taxon>
        <taxon>Fungi</taxon>
        <taxon>Dikarya</taxon>
        <taxon>Basidiomycota</taxon>
        <taxon>Agaricomycotina</taxon>
        <taxon>Agaricomycetes</taxon>
        <taxon>Agaricomycetidae</taxon>
        <taxon>Boletales</taxon>
        <taxon>Suillineae</taxon>
        <taxon>Suillaceae</taxon>
        <taxon>Suillus</taxon>
    </lineage>
</organism>
<dbReference type="EMBL" id="JABBWK010000115">
    <property type="protein sequence ID" value="KAG1892859.1"/>
    <property type="molecule type" value="Genomic_DNA"/>
</dbReference>
<evidence type="ECO:0000313" key="3">
    <source>
        <dbReference type="Proteomes" id="UP001195769"/>
    </source>
</evidence>
<feature type="region of interest" description="Disordered" evidence="1">
    <location>
        <begin position="122"/>
        <end position="154"/>
    </location>
</feature>
<comment type="caution">
    <text evidence="2">The sequence shown here is derived from an EMBL/GenBank/DDBJ whole genome shotgun (WGS) entry which is preliminary data.</text>
</comment>
<name>A0AAD4HET6_9AGAM</name>
<dbReference type="AlphaFoldDB" id="A0AAD4HET6"/>